<feature type="region of interest" description="Disordered" evidence="3">
    <location>
        <begin position="456"/>
        <end position="475"/>
    </location>
</feature>
<dbReference type="SUPFAM" id="SSF81837">
    <property type="entry name" value="BEACH domain"/>
    <property type="match status" value="1"/>
</dbReference>
<proteinExistence type="predicted"/>
<dbReference type="Gene3D" id="2.130.10.10">
    <property type="entry name" value="YVTN repeat-like/Quinoprotein amine dehydrogenase"/>
    <property type="match status" value="1"/>
</dbReference>
<comment type="subcellular location">
    <subcellularLocation>
        <location evidence="1">Membrane</location>
    </subcellularLocation>
</comment>
<feature type="compositionally biased region" description="Basic and acidic residues" evidence="3">
    <location>
        <begin position="462"/>
        <end position="475"/>
    </location>
</feature>
<dbReference type="Gene3D" id="1.10.1540.10">
    <property type="entry name" value="BEACH domain"/>
    <property type="match status" value="1"/>
</dbReference>
<evidence type="ECO:0000313" key="6">
    <source>
        <dbReference type="EMBL" id="RWS24659.1"/>
    </source>
</evidence>
<dbReference type="PROSITE" id="PS50197">
    <property type="entry name" value="BEACH"/>
    <property type="match status" value="1"/>
</dbReference>
<feature type="compositionally biased region" description="Basic and acidic residues" evidence="3">
    <location>
        <begin position="389"/>
        <end position="398"/>
    </location>
</feature>
<feature type="compositionally biased region" description="Polar residues" evidence="3">
    <location>
        <begin position="896"/>
        <end position="911"/>
    </location>
</feature>
<dbReference type="PANTHER" id="PTHR13743:SF162">
    <property type="entry name" value="NEUROBEACHIN"/>
    <property type="match status" value="1"/>
</dbReference>
<dbReference type="GO" id="GO:0008104">
    <property type="term" value="P:intracellular protein localization"/>
    <property type="evidence" value="ECO:0007669"/>
    <property type="project" value="TreeGrafter"/>
</dbReference>
<accession>A0A443SAS7</accession>
<evidence type="ECO:0000313" key="7">
    <source>
        <dbReference type="Proteomes" id="UP000288716"/>
    </source>
</evidence>
<dbReference type="InterPro" id="IPR010508">
    <property type="entry name" value="NBEA-like_DUF1088"/>
</dbReference>
<keyword evidence="2" id="KW-0472">Membrane</keyword>
<feature type="compositionally biased region" description="Polar residues" evidence="3">
    <location>
        <begin position="237"/>
        <end position="250"/>
    </location>
</feature>
<dbReference type="InterPro" id="IPR036372">
    <property type="entry name" value="BEACH_dom_sf"/>
</dbReference>
<feature type="compositionally biased region" description="Acidic residues" evidence="3">
    <location>
        <begin position="256"/>
        <end position="268"/>
    </location>
</feature>
<dbReference type="Pfam" id="PF15787">
    <property type="entry name" value="DUF4704"/>
    <property type="match status" value="1"/>
</dbReference>
<dbReference type="InterPro" id="IPR031570">
    <property type="entry name" value="NBEA/BDCP_DUF4704"/>
</dbReference>
<dbReference type="PROSITE" id="PS51783">
    <property type="entry name" value="PH_BEACH"/>
    <property type="match status" value="1"/>
</dbReference>
<feature type="non-terminal residue" evidence="6">
    <location>
        <position position="1"/>
    </location>
</feature>
<dbReference type="PANTHER" id="PTHR13743">
    <property type="entry name" value="BEIGE/BEACH-RELATED"/>
    <property type="match status" value="1"/>
</dbReference>
<feature type="compositionally biased region" description="Low complexity" evidence="3">
    <location>
        <begin position="95"/>
        <end position="105"/>
    </location>
</feature>
<feature type="domain" description="BEACH-type PH" evidence="5">
    <location>
        <begin position="924"/>
        <end position="1022"/>
    </location>
</feature>
<feature type="domain" description="BEACH" evidence="4">
    <location>
        <begin position="1041"/>
        <end position="1306"/>
    </location>
</feature>
<dbReference type="InterPro" id="IPR023362">
    <property type="entry name" value="PH-BEACH_dom"/>
</dbReference>
<dbReference type="InterPro" id="IPR015943">
    <property type="entry name" value="WD40/YVTN_repeat-like_dom_sf"/>
</dbReference>
<keyword evidence="7" id="KW-1185">Reference proteome</keyword>
<dbReference type="GO" id="GO:0016020">
    <property type="term" value="C:membrane"/>
    <property type="evidence" value="ECO:0007669"/>
    <property type="project" value="UniProtKB-SubCell"/>
</dbReference>
<name>A0A443SAS7_9ACAR</name>
<organism evidence="6 7">
    <name type="scientific">Leptotrombidium deliense</name>
    <dbReference type="NCBI Taxonomy" id="299467"/>
    <lineage>
        <taxon>Eukaryota</taxon>
        <taxon>Metazoa</taxon>
        <taxon>Ecdysozoa</taxon>
        <taxon>Arthropoda</taxon>
        <taxon>Chelicerata</taxon>
        <taxon>Arachnida</taxon>
        <taxon>Acari</taxon>
        <taxon>Acariformes</taxon>
        <taxon>Trombidiformes</taxon>
        <taxon>Prostigmata</taxon>
        <taxon>Anystina</taxon>
        <taxon>Parasitengona</taxon>
        <taxon>Trombiculoidea</taxon>
        <taxon>Trombiculidae</taxon>
        <taxon>Leptotrombidium</taxon>
    </lineage>
</organism>
<comment type="caution">
    <text evidence="6">The sequence shown here is derived from an EMBL/GenBank/DDBJ whole genome shotgun (WGS) entry which is preliminary data.</text>
</comment>
<sequence length="1531" mass="176515">GENVRQKEDIRILTLKLFNSFLSRSTIKRKQDSMQSFNLFMLIYEILLNYTPISVQTYYALYDILTETTTSIALTTNEYEYEECDEFSDEEEQHTQSSSETQQQQMHQKKIENPMILKVIATLLINGRKDENGTHEKVLKLFVNDLYKLLKGNQRENRRLVLQMSVWQNWLISLIDYKQGNQLIKTKILSIFKLLLYHAIKYEYGGWRVWIDSLAIIHAKNSFDLFNEHNEKLTPVLPSNESENQETNGKVTEDKSDAEEKEDVESEEPDVKPISTINVPEITPVNENFDKEEVENEIQSERETNGETFAEVEINEDPVDQKEPVESTDEVNNVGPENEITGTEVDAVLDSDTAEAPVTNGNEGVVNFDDASVGNCVPDLAPTRRFRKQKPEKDEETSGKQSPPQQKTIPAFRIPEFRWSSLHLRLLNDLLFCIESDLNLWKSSLIMSNLLIDEPSTSNNAAKDEKNEREQQQRDSEENQIYIINAIHLVSQLSDNIIIAVGGLLPLLAYATGGQQQNRNDDQQPPANNEGLSEMEANSLLYRLVNLIDILCFACQQISFIELEAEKNMSSGGILRQCLRLICTVAVKNCLRKAQRQYQRSVGDDQAEDEEEIDPFLPRLKDERKLLEEVDVNRLRAVIYRDSDSDTKQSQFLALATLYFISVLMVSKYRDIIEPKEQTGHEMNQGNEEEEELSAKLEKSLSSVCVILKELVLDFSSFLSRTLLGSHTQELLTKETLKSFKHSSTIELVMLLCSQEWQNSLQKNAGLAFIELINEGRLLSHSMKDHIVRVAMEAEFILNRLRADDQIKHEKFAEQQQELFKQRKNEEQIIHQLIESAKKRDEQIFVKFLTQLKRKSRLKLDSWEDDSRRKRRFILMSDEQHEKSVNNAVVDDSVNESHSTSTVTQSNQTLSNEEEDEDEFDTEKSASNVLFALEAHLIYLSYEVKGLLQITTNELLFEAKSNQRKILEEFCWFLNGKLNLNEIRAVFQREMKMLEIFVSQRTSLLFSFASFDDVKKIVKLLPPVGIGVKYGIEQNRSVSLMTSKELFKSSNMTLKWMKREITNFEYLMFLNTISGRNYQHINLYPIFPWILITYHEDQEMNVNDAKIYRDLSKPIGSLNSNKDTLNKKFDKEKRHYNKAPLVNQDVLRYLQRLQPYADMNEQQSPLKTRIKSIIEFAIERGSESIPEFYYLTELFTGINEPEDRKFQQFIRFNRLALESDFVSCSLHLWIDLIFGYKQKGIESQRSVNCYPAECYQVTNLNSEFGYMPSQLTLEPHPPRNSQIVYSNQLTGGQQPSELRGDDEILQTIKFPFNASIQFISTIQSSSSSACQSIIAINASQQIYIQKFACLTKDQPLIASSESNVGNDFGFNGGSNDLLQPTSFVVTYDCKYLICAPFYDNSFRCYSLQTTTGGNQQQQQVTINDVKLHQVIYGHQDLVIQLCRSEYNLNGDFFLISSSRDSTILLWIWNHYKSKIEGNFYSFQYQYVLPKLILTGHPRQHLITSILISSELGLIFSASLSTILIHTTNDGD</sequence>
<dbReference type="GO" id="GO:0005829">
    <property type="term" value="C:cytosol"/>
    <property type="evidence" value="ECO:0007669"/>
    <property type="project" value="TreeGrafter"/>
</dbReference>
<dbReference type="SMART" id="SM01026">
    <property type="entry name" value="Beach"/>
    <property type="match status" value="1"/>
</dbReference>
<protein>
    <submittedName>
        <fullName evidence="6">Neurobeachin-like protein</fullName>
    </submittedName>
</protein>
<dbReference type="STRING" id="299467.A0A443SAS7"/>
<dbReference type="InterPro" id="IPR011993">
    <property type="entry name" value="PH-like_dom_sf"/>
</dbReference>
<dbReference type="GO" id="GO:0019901">
    <property type="term" value="F:protein kinase binding"/>
    <property type="evidence" value="ECO:0007669"/>
    <property type="project" value="TreeGrafter"/>
</dbReference>
<reference evidence="6 7" key="1">
    <citation type="journal article" date="2018" name="Gigascience">
        <title>Genomes of trombidid mites reveal novel predicted allergens and laterally-transferred genes associated with secondary metabolism.</title>
        <authorList>
            <person name="Dong X."/>
            <person name="Chaisiri K."/>
            <person name="Xia D."/>
            <person name="Armstrong S.D."/>
            <person name="Fang Y."/>
            <person name="Donnelly M.J."/>
            <person name="Kadowaki T."/>
            <person name="McGarry J.W."/>
            <person name="Darby A.C."/>
            <person name="Makepeace B.L."/>
        </authorList>
    </citation>
    <scope>NUCLEOTIDE SEQUENCE [LARGE SCALE GENOMIC DNA]</scope>
    <source>
        <strain evidence="6">UoL-UT</strain>
    </source>
</reference>
<dbReference type="Gene3D" id="2.30.29.30">
    <property type="entry name" value="Pleckstrin-homology domain (PH domain)/Phosphotyrosine-binding domain (PTB)"/>
    <property type="match status" value="1"/>
</dbReference>
<evidence type="ECO:0000256" key="1">
    <source>
        <dbReference type="ARBA" id="ARBA00004370"/>
    </source>
</evidence>
<feature type="non-terminal residue" evidence="6">
    <location>
        <position position="1531"/>
    </location>
</feature>
<gene>
    <name evidence="6" type="ORF">B4U80_04170</name>
</gene>
<evidence type="ECO:0000256" key="3">
    <source>
        <dbReference type="SAM" id="MobiDB-lite"/>
    </source>
</evidence>
<dbReference type="Pfam" id="PF14844">
    <property type="entry name" value="PH_BEACH"/>
    <property type="match status" value="1"/>
</dbReference>
<dbReference type="InterPro" id="IPR000409">
    <property type="entry name" value="BEACH_dom"/>
</dbReference>
<dbReference type="InterPro" id="IPR050865">
    <property type="entry name" value="BEACH_Domain"/>
</dbReference>
<evidence type="ECO:0000259" key="5">
    <source>
        <dbReference type="PROSITE" id="PS51783"/>
    </source>
</evidence>
<dbReference type="Pfam" id="PF02138">
    <property type="entry name" value="Beach"/>
    <property type="match status" value="1"/>
</dbReference>
<dbReference type="SUPFAM" id="SSF50729">
    <property type="entry name" value="PH domain-like"/>
    <property type="match status" value="1"/>
</dbReference>
<feature type="region of interest" description="Disordered" evidence="3">
    <location>
        <begin position="234"/>
        <end position="271"/>
    </location>
</feature>
<feature type="region of interest" description="Disordered" evidence="3">
    <location>
        <begin position="890"/>
        <end position="919"/>
    </location>
</feature>
<feature type="region of interest" description="Disordered" evidence="3">
    <location>
        <begin position="377"/>
        <end position="407"/>
    </location>
</feature>
<dbReference type="SUPFAM" id="SSF50978">
    <property type="entry name" value="WD40 repeat-like"/>
    <property type="match status" value="1"/>
</dbReference>
<dbReference type="Proteomes" id="UP000288716">
    <property type="component" value="Unassembled WGS sequence"/>
</dbReference>
<feature type="region of interest" description="Disordered" evidence="3">
    <location>
        <begin position="84"/>
        <end position="105"/>
    </location>
</feature>
<dbReference type="InterPro" id="IPR036322">
    <property type="entry name" value="WD40_repeat_dom_sf"/>
</dbReference>
<dbReference type="EMBL" id="NCKV01004590">
    <property type="protein sequence ID" value="RWS24659.1"/>
    <property type="molecule type" value="Genomic_DNA"/>
</dbReference>
<dbReference type="Pfam" id="PF06469">
    <property type="entry name" value="DUF1088"/>
    <property type="match status" value="1"/>
</dbReference>
<evidence type="ECO:0000256" key="2">
    <source>
        <dbReference type="ARBA" id="ARBA00023136"/>
    </source>
</evidence>
<dbReference type="VEuPathDB" id="VectorBase:LDEU007381"/>
<dbReference type="OrthoDB" id="26681at2759"/>
<evidence type="ECO:0000259" key="4">
    <source>
        <dbReference type="PROSITE" id="PS50197"/>
    </source>
</evidence>